<accession>A0ABP6Z3I3</accession>
<evidence type="ECO:0000313" key="1">
    <source>
        <dbReference type="EMBL" id="GAA3597315.1"/>
    </source>
</evidence>
<dbReference type="EMBL" id="BAABAA010000020">
    <property type="protein sequence ID" value="GAA3597315.1"/>
    <property type="molecule type" value="Genomic_DNA"/>
</dbReference>
<comment type="caution">
    <text evidence="1">The sequence shown here is derived from an EMBL/GenBank/DDBJ whole genome shotgun (WGS) entry which is preliminary data.</text>
</comment>
<gene>
    <name evidence="1" type="ORF">GCM10022235_81240</name>
</gene>
<organism evidence="1 2">
    <name type="scientific">Kribbella ginsengisoli</name>
    <dbReference type="NCBI Taxonomy" id="363865"/>
    <lineage>
        <taxon>Bacteria</taxon>
        <taxon>Bacillati</taxon>
        <taxon>Actinomycetota</taxon>
        <taxon>Actinomycetes</taxon>
        <taxon>Propionibacteriales</taxon>
        <taxon>Kribbellaceae</taxon>
        <taxon>Kribbella</taxon>
    </lineage>
</organism>
<sequence>MARIRREWNRGDHGDVLDRMKLKVRVVHYHRGDVDCWYADIDDADDRQPDDPYWYVDGCRTQAEALSAACSQLAAFDQAVAAGAYPVRLSDRGLAA</sequence>
<evidence type="ECO:0000313" key="2">
    <source>
        <dbReference type="Proteomes" id="UP001501222"/>
    </source>
</evidence>
<keyword evidence="2" id="KW-1185">Reference proteome</keyword>
<name>A0ABP6Z3I3_9ACTN</name>
<proteinExistence type="predicted"/>
<protein>
    <submittedName>
        <fullName evidence="1">Uncharacterized protein</fullName>
    </submittedName>
</protein>
<dbReference type="Proteomes" id="UP001501222">
    <property type="component" value="Unassembled WGS sequence"/>
</dbReference>
<reference evidence="2" key="1">
    <citation type="journal article" date="2019" name="Int. J. Syst. Evol. Microbiol.">
        <title>The Global Catalogue of Microorganisms (GCM) 10K type strain sequencing project: providing services to taxonomists for standard genome sequencing and annotation.</title>
        <authorList>
            <consortium name="The Broad Institute Genomics Platform"/>
            <consortium name="The Broad Institute Genome Sequencing Center for Infectious Disease"/>
            <person name="Wu L."/>
            <person name="Ma J."/>
        </authorList>
    </citation>
    <scope>NUCLEOTIDE SEQUENCE [LARGE SCALE GENOMIC DNA]</scope>
    <source>
        <strain evidence="2">JCM 16928</strain>
    </source>
</reference>